<gene>
    <name evidence="1" type="ORF">NKR23_g12192</name>
</gene>
<dbReference type="Proteomes" id="UP001174694">
    <property type="component" value="Unassembled WGS sequence"/>
</dbReference>
<name>A0AA38RF69_9PEZI</name>
<protein>
    <recommendedName>
        <fullName evidence="3">Phytanoyl-CoA dioxygenase</fullName>
    </recommendedName>
</protein>
<evidence type="ECO:0008006" key="3">
    <source>
        <dbReference type="Google" id="ProtNLM"/>
    </source>
</evidence>
<sequence length="201" mass="22278">MASSSCPADPFEPNQVSSSISADESLQFLEDHGFFYQANAKIGELVDELLRTGRARSDDARLDYFKPTLRQDSRLKKILEHYPIALPRFRFPWGTTPGAYYNWDKKLDPTVDSGLVAYMLGSGSRWVCLDGSHGLDEDGKLVENGTLQLSDTVLENYAKRELRMEAGGVLLVRTRLAHQATTGRSIMLGLLKAQAGAPRNA</sequence>
<accession>A0AA38RF69</accession>
<keyword evidence="2" id="KW-1185">Reference proteome</keyword>
<evidence type="ECO:0000313" key="1">
    <source>
        <dbReference type="EMBL" id="KAJ9130462.1"/>
    </source>
</evidence>
<comment type="caution">
    <text evidence="1">The sequence shown here is derived from an EMBL/GenBank/DDBJ whole genome shotgun (WGS) entry which is preliminary data.</text>
</comment>
<reference evidence="1" key="1">
    <citation type="submission" date="2022-07" db="EMBL/GenBank/DDBJ databases">
        <title>Fungi with potential for degradation of polypropylene.</title>
        <authorList>
            <person name="Gostincar C."/>
        </authorList>
    </citation>
    <scope>NUCLEOTIDE SEQUENCE</scope>
    <source>
        <strain evidence="1">EXF-13308</strain>
    </source>
</reference>
<proteinExistence type="predicted"/>
<organism evidence="1 2">
    <name type="scientific">Pleurostoma richardsiae</name>
    <dbReference type="NCBI Taxonomy" id="41990"/>
    <lineage>
        <taxon>Eukaryota</taxon>
        <taxon>Fungi</taxon>
        <taxon>Dikarya</taxon>
        <taxon>Ascomycota</taxon>
        <taxon>Pezizomycotina</taxon>
        <taxon>Sordariomycetes</taxon>
        <taxon>Sordariomycetidae</taxon>
        <taxon>Calosphaeriales</taxon>
        <taxon>Pleurostomataceae</taxon>
        <taxon>Pleurostoma</taxon>
    </lineage>
</organism>
<evidence type="ECO:0000313" key="2">
    <source>
        <dbReference type="Proteomes" id="UP001174694"/>
    </source>
</evidence>
<dbReference type="EMBL" id="JANBVO010000088">
    <property type="protein sequence ID" value="KAJ9130462.1"/>
    <property type="molecule type" value="Genomic_DNA"/>
</dbReference>
<dbReference type="AlphaFoldDB" id="A0AA38RF69"/>